<protein>
    <recommendedName>
        <fullName evidence="9">Mitochondrial pyruvate carrier</fullName>
    </recommendedName>
</protein>
<keyword evidence="6" id="KW-1133">Transmembrane helix</keyword>
<keyword evidence="8" id="KW-0472">Membrane</keyword>
<keyword evidence="11" id="KW-0670">Pyruvate</keyword>
<keyword evidence="5 9" id="KW-0999">Mitochondrion inner membrane</keyword>
<comment type="caution">
    <text evidence="11">The sequence shown here is derived from an EMBL/GenBank/DDBJ whole genome shotgun (WGS) entry which is preliminary data.</text>
</comment>
<evidence type="ECO:0000313" key="12">
    <source>
        <dbReference type="Proteomes" id="UP000807504"/>
    </source>
</evidence>
<keyword evidence="4" id="KW-0812">Transmembrane</keyword>
<dbReference type="PANTHER" id="PTHR14154">
    <property type="entry name" value="UPF0041 BRAIN PROTEIN 44-RELATED"/>
    <property type="match status" value="1"/>
</dbReference>
<reference evidence="11" key="1">
    <citation type="journal article" date="2020" name="bioRxiv">
        <title>Chromosome-level reference genome of the European wasp spider Argiope bruennichi: a resource for studies on range expansion and evolutionary adaptation.</title>
        <authorList>
            <person name="Sheffer M.M."/>
            <person name="Hoppe A."/>
            <person name="Krehenwinkel H."/>
            <person name="Uhl G."/>
            <person name="Kuss A.W."/>
            <person name="Jensen L."/>
            <person name="Jensen C."/>
            <person name="Gillespie R.G."/>
            <person name="Hoff K.J."/>
            <person name="Prost S."/>
        </authorList>
    </citation>
    <scope>NUCLEOTIDE SEQUENCE</scope>
</reference>
<evidence type="ECO:0000256" key="3">
    <source>
        <dbReference type="ARBA" id="ARBA00022448"/>
    </source>
</evidence>
<accession>A0A8T0EQW2</accession>
<keyword evidence="10" id="KW-0732">Signal</keyword>
<dbReference type="InterPro" id="IPR053741">
    <property type="entry name" value="Ser_Fungal_Prot_Inhib_sf"/>
</dbReference>
<comment type="function">
    <text evidence="9">Mediates the uptake of pyruvate into mitochondria.</text>
</comment>
<evidence type="ECO:0000256" key="5">
    <source>
        <dbReference type="ARBA" id="ARBA00022792"/>
    </source>
</evidence>
<dbReference type="Pfam" id="PF03650">
    <property type="entry name" value="MPC"/>
    <property type="match status" value="1"/>
</dbReference>
<keyword evidence="3 9" id="KW-0813">Transport</keyword>
<dbReference type="AlphaFoldDB" id="A0A8T0EQW2"/>
<evidence type="ECO:0000256" key="8">
    <source>
        <dbReference type="ARBA" id="ARBA00023136"/>
    </source>
</evidence>
<evidence type="ECO:0000256" key="6">
    <source>
        <dbReference type="ARBA" id="ARBA00022989"/>
    </source>
</evidence>
<reference evidence="11" key="2">
    <citation type="submission" date="2020-06" db="EMBL/GenBank/DDBJ databases">
        <authorList>
            <person name="Sheffer M."/>
        </authorList>
    </citation>
    <scope>NUCLEOTIDE SEQUENCE</scope>
</reference>
<evidence type="ECO:0000256" key="2">
    <source>
        <dbReference type="ARBA" id="ARBA00006416"/>
    </source>
</evidence>
<sequence length="216" mass="24055">MVSILCLLLLSTCLVSEATFHKLMMMMMQHPKNTCPSNCCQMVKCPKPKCHPHQVMKPNAGWCGCCPKCMTQLKMGHPCKPKPKHPCPMMPTSECGHGLKCKHGKCYKRVPAKLQPLWAHDAGPKTIFFWAPAFKWCLVIAGIGDLARPADKLSPTQSTALAATGIIWSRYSMVIIPKNYSLFSVNIFVALTGLYQLLRIYRHNQSLKQPAAVESS</sequence>
<gene>
    <name evidence="11" type="ORF">HNY73_015037</name>
</gene>
<evidence type="ECO:0000256" key="7">
    <source>
        <dbReference type="ARBA" id="ARBA00023128"/>
    </source>
</evidence>
<dbReference type="GO" id="GO:0005743">
    <property type="term" value="C:mitochondrial inner membrane"/>
    <property type="evidence" value="ECO:0007669"/>
    <property type="project" value="UniProtKB-SubCell"/>
</dbReference>
<evidence type="ECO:0000256" key="10">
    <source>
        <dbReference type="SAM" id="SignalP"/>
    </source>
</evidence>
<keyword evidence="7 9" id="KW-0496">Mitochondrion</keyword>
<name>A0A8T0EQW2_ARGBR</name>
<feature type="signal peptide" evidence="10">
    <location>
        <begin position="1"/>
        <end position="18"/>
    </location>
</feature>
<proteinExistence type="inferred from homology"/>
<evidence type="ECO:0000313" key="11">
    <source>
        <dbReference type="EMBL" id="KAF8778303.1"/>
    </source>
</evidence>
<evidence type="ECO:0000256" key="4">
    <source>
        <dbReference type="ARBA" id="ARBA00022692"/>
    </source>
</evidence>
<dbReference type="Proteomes" id="UP000807504">
    <property type="component" value="Unassembled WGS sequence"/>
</dbReference>
<feature type="chain" id="PRO_5035753431" description="Mitochondrial pyruvate carrier" evidence="10">
    <location>
        <begin position="19"/>
        <end position="216"/>
    </location>
</feature>
<dbReference type="Gene3D" id="2.10.80.20">
    <property type="match status" value="1"/>
</dbReference>
<evidence type="ECO:0000256" key="9">
    <source>
        <dbReference type="RuleBase" id="RU363100"/>
    </source>
</evidence>
<comment type="subcellular location">
    <subcellularLocation>
        <location evidence="1 9">Mitochondrion inner membrane</location>
        <topology evidence="1 9">Multi-pass membrane protein</topology>
    </subcellularLocation>
</comment>
<organism evidence="11 12">
    <name type="scientific">Argiope bruennichi</name>
    <name type="common">Wasp spider</name>
    <name type="synonym">Aranea bruennichi</name>
    <dbReference type="NCBI Taxonomy" id="94029"/>
    <lineage>
        <taxon>Eukaryota</taxon>
        <taxon>Metazoa</taxon>
        <taxon>Ecdysozoa</taxon>
        <taxon>Arthropoda</taxon>
        <taxon>Chelicerata</taxon>
        <taxon>Arachnida</taxon>
        <taxon>Araneae</taxon>
        <taxon>Araneomorphae</taxon>
        <taxon>Entelegynae</taxon>
        <taxon>Araneoidea</taxon>
        <taxon>Araneidae</taxon>
        <taxon>Argiope</taxon>
    </lineage>
</organism>
<evidence type="ECO:0000256" key="1">
    <source>
        <dbReference type="ARBA" id="ARBA00004448"/>
    </source>
</evidence>
<comment type="similarity">
    <text evidence="2 9">Belongs to the mitochondrial pyruvate carrier (MPC) (TC 2.A.105) family.</text>
</comment>
<dbReference type="EMBL" id="JABXBU010002072">
    <property type="protein sequence ID" value="KAF8778303.1"/>
    <property type="molecule type" value="Genomic_DNA"/>
</dbReference>
<keyword evidence="12" id="KW-1185">Reference proteome</keyword>
<dbReference type="GO" id="GO:0006850">
    <property type="term" value="P:pyruvate import into mitochondria"/>
    <property type="evidence" value="ECO:0007669"/>
    <property type="project" value="InterPro"/>
</dbReference>
<dbReference type="InterPro" id="IPR005336">
    <property type="entry name" value="MPC"/>
</dbReference>